<dbReference type="Gene3D" id="1.25.40.20">
    <property type="entry name" value="Ankyrin repeat-containing domain"/>
    <property type="match status" value="2"/>
</dbReference>
<dbReference type="EMBL" id="ML119051">
    <property type="protein sequence ID" value="ROT43020.1"/>
    <property type="molecule type" value="Genomic_DNA"/>
</dbReference>
<dbReference type="PROSITE" id="PS50088">
    <property type="entry name" value="ANK_REPEAT"/>
    <property type="match status" value="2"/>
</dbReference>
<evidence type="ECO:0000256" key="4">
    <source>
        <dbReference type="SAM" id="MobiDB-lite"/>
    </source>
</evidence>
<keyword evidence="6" id="KW-1185">Reference proteome</keyword>
<evidence type="ECO:0000256" key="3">
    <source>
        <dbReference type="PROSITE-ProRule" id="PRU00023"/>
    </source>
</evidence>
<protein>
    <recommendedName>
        <fullName evidence="7">Ankyrin</fullName>
    </recommendedName>
</protein>
<feature type="compositionally biased region" description="Acidic residues" evidence="4">
    <location>
        <begin position="1033"/>
        <end position="1052"/>
    </location>
</feature>
<dbReference type="AlphaFoldDB" id="A0A3N2Q8F1"/>
<name>A0A3N2Q8F1_SODAK</name>
<dbReference type="Pfam" id="PF12796">
    <property type="entry name" value="Ank_2"/>
    <property type="match status" value="1"/>
</dbReference>
<feature type="compositionally biased region" description="Polar residues" evidence="4">
    <location>
        <begin position="158"/>
        <end position="169"/>
    </location>
</feature>
<dbReference type="PANTHER" id="PTHR24180:SF45">
    <property type="entry name" value="POLY [ADP-RIBOSE] POLYMERASE TANKYRASE"/>
    <property type="match status" value="1"/>
</dbReference>
<feature type="repeat" description="ANK" evidence="3">
    <location>
        <begin position="536"/>
        <end position="568"/>
    </location>
</feature>
<dbReference type="InterPro" id="IPR002110">
    <property type="entry name" value="Ankyrin_rpt"/>
</dbReference>
<dbReference type="InterPro" id="IPR051637">
    <property type="entry name" value="Ank_repeat_dom-contain_49"/>
</dbReference>
<organism evidence="5 6">
    <name type="scientific">Sodiomyces alkalinus (strain CBS 110278 / VKM F-3762 / F11)</name>
    <name type="common">Alkaliphilic filamentous fungus</name>
    <dbReference type="NCBI Taxonomy" id="1314773"/>
    <lineage>
        <taxon>Eukaryota</taxon>
        <taxon>Fungi</taxon>
        <taxon>Dikarya</taxon>
        <taxon>Ascomycota</taxon>
        <taxon>Pezizomycotina</taxon>
        <taxon>Sordariomycetes</taxon>
        <taxon>Hypocreomycetidae</taxon>
        <taxon>Glomerellales</taxon>
        <taxon>Plectosphaerellaceae</taxon>
        <taxon>Sodiomyces</taxon>
    </lineage>
</organism>
<dbReference type="SUPFAM" id="SSF48403">
    <property type="entry name" value="Ankyrin repeat"/>
    <property type="match status" value="1"/>
</dbReference>
<gene>
    <name evidence="5" type="ORF">SODALDRAFT_327194</name>
</gene>
<dbReference type="RefSeq" id="XP_028470826.1">
    <property type="nucleotide sequence ID" value="XM_028610364.1"/>
</dbReference>
<feature type="repeat" description="ANK" evidence="3">
    <location>
        <begin position="286"/>
        <end position="312"/>
    </location>
</feature>
<dbReference type="PANTHER" id="PTHR24180">
    <property type="entry name" value="CYCLIN-DEPENDENT KINASE INHIBITOR 2C-RELATED"/>
    <property type="match status" value="1"/>
</dbReference>
<evidence type="ECO:0000256" key="2">
    <source>
        <dbReference type="ARBA" id="ARBA00023043"/>
    </source>
</evidence>
<dbReference type="Proteomes" id="UP000272025">
    <property type="component" value="Unassembled WGS sequence"/>
</dbReference>
<dbReference type="PROSITE" id="PS50297">
    <property type="entry name" value="ANK_REP_REGION"/>
    <property type="match status" value="2"/>
</dbReference>
<reference evidence="5 6" key="1">
    <citation type="journal article" date="2018" name="Mol. Ecol.">
        <title>The obligate alkalophilic soda-lake fungus Sodiomyces alkalinus has shifted to a protein diet.</title>
        <authorList>
            <person name="Grum-Grzhimaylo A.A."/>
            <person name="Falkoski D.L."/>
            <person name="van den Heuvel J."/>
            <person name="Valero-Jimenez C.A."/>
            <person name="Min B."/>
            <person name="Choi I.G."/>
            <person name="Lipzen A."/>
            <person name="Daum C.G."/>
            <person name="Aanen D.K."/>
            <person name="Tsang A."/>
            <person name="Henrissat B."/>
            <person name="Bilanenko E.N."/>
            <person name="de Vries R.P."/>
            <person name="van Kan J.A.L."/>
            <person name="Grigoriev I.V."/>
            <person name="Debets A.J.M."/>
        </authorList>
    </citation>
    <scope>NUCLEOTIDE SEQUENCE [LARGE SCALE GENOMIC DNA]</scope>
    <source>
        <strain evidence="5 6">F11</strain>
    </source>
</reference>
<dbReference type="OrthoDB" id="194358at2759"/>
<evidence type="ECO:0008006" key="7">
    <source>
        <dbReference type="Google" id="ProtNLM"/>
    </source>
</evidence>
<feature type="region of interest" description="Disordered" evidence="4">
    <location>
        <begin position="143"/>
        <end position="169"/>
    </location>
</feature>
<sequence length="1052" mass="116895">MDSALPAALTRVRRHVDTIYHTLLAADHGLGNLGSELRPLLRSLSGKLHSTLLLSEELLATSSCRDLKDPQDPQDKTQGNRAHLAACHSALDGLSSLLNRTHGPVDAADSSASSLVDVFQTLKIQLDLASHAKSLPALERCLSTKPSPSLSPSATCPRDSSNSDQIHGPQTYQESLDAFSRALEILLDPQFNTRISSYHEYCATVKTRAENCHEYSKSAIVWPGYAEVFWPQCKHLVTKLFYPDKPSSFEHWVLEYCRQQWPDVYGDQALTPTHTLQLMFTVTESSSFSPLHAAAALGLAQLCEHLIDLGADPLQYSPIGTPFYCALVGPKAFLARTENPTLLVQLPCSSVAQAETIELFTRPAIIRGIRETAVGPGPAPAEPFPLATLSFYTCLRLGNGDSFLRMVPHLELDDSFWDMLIFFNFEDFPWVKHPSKRAWAFLNSVLPCLFDFHVARYDELHRPSILKYLLVVMRKWGLDMVKEKPRYCRRIADIDDADFRALVRNAVQLHEREVVFRLIRDPRFDPNTHGPGTRESQGTILHMAVGDDHVALIRDILDAGADVHVRNQGGQTPILAVESIGALELLIQHGANTTDTDADGYNIWHIAAANNDCDLLEWLLANDPNGQANRAACMNSGYTPIAKAMTFPLQDLRSMEADGGRSRRRPPYAAALLLLETSKGKPSFVRAPASVHLPQVAAEWGSLELAQGLLEAGLDVFGADGEGNSALHSLNFAATEELVAFLLSGGPPEINAQGKTPAETIFLAYNNAYSPQALAPRSSNWLKVDLVFTRAYMPELTEHPACARALDPLAYERLLTPRVLASRDSQGRGLWERFMSDIVFQWAYLPPWIVRPHVADSLVTAVKCLVKHGAASAFEREKGQRALEHFLGLVARWPFRSASHTPEACFADMAKEIVSTTTDFSPLPNETYLDGLRTAILCWKTWLPPILRLFSQPLPDDLRDANVLLFMLVRDAMGNDMFRQMLETLPVDRKIGRLALQYLDIYAAGHYCSEDLICERRKMIQSWSGLQDGFRSEDEDGEDDGDGDENWDDEMG</sequence>
<proteinExistence type="predicted"/>
<dbReference type="SMART" id="SM00248">
    <property type="entry name" value="ANK"/>
    <property type="match status" value="4"/>
</dbReference>
<evidence type="ECO:0000313" key="6">
    <source>
        <dbReference type="Proteomes" id="UP000272025"/>
    </source>
</evidence>
<evidence type="ECO:0000256" key="1">
    <source>
        <dbReference type="ARBA" id="ARBA00022737"/>
    </source>
</evidence>
<dbReference type="STRING" id="1314773.A0A3N2Q8F1"/>
<evidence type="ECO:0000313" key="5">
    <source>
        <dbReference type="EMBL" id="ROT43020.1"/>
    </source>
</evidence>
<feature type="region of interest" description="Disordered" evidence="4">
    <location>
        <begin position="1028"/>
        <end position="1052"/>
    </location>
</feature>
<dbReference type="GeneID" id="39578842"/>
<dbReference type="InterPro" id="IPR036770">
    <property type="entry name" value="Ankyrin_rpt-contain_sf"/>
</dbReference>
<keyword evidence="1" id="KW-0677">Repeat</keyword>
<keyword evidence="2 3" id="KW-0040">ANK repeat</keyword>
<accession>A0A3N2Q8F1</accession>